<name>A0A1W1CGP0_9ZZZZ</name>
<organism evidence="2">
    <name type="scientific">hydrothermal vent metagenome</name>
    <dbReference type="NCBI Taxonomy" id="652676"/>
    <lineage>
        <taxon>unclassified sequences</taxon>
        <taxon>metagenomes</taxon>
        <taxon>ecological metagenomes</taxon>
    </lineage>
</organism>
<proteinExistence type="predicted"/>
<protein>
    <submittedName>
        <fullName evidence="2">Uncharacterized protein</fullName>
    </submittedName>
</protein>
<evidence type="ECO:0000256" key="1">
    <source>
        <dbReference type="SAM" id="Phobius"/>
    </source>
</evidence>
<feature type="transmembrane region" description="Helical" evidence="1">
    <location>
        <begin position="15"/>
        <end position="35"/>
    </location>
</feature>
<evidence type="ECO:0000313" key="2">
    <source>
        <dbReference type="EMBL" id="SFV64915.1"/>
    </source>
</evidence>
<reference evidence="2" key="1">
    <citation type="submission" date="2016-10" db="EMBL/GenBank/DDBJ databases">
        <authorList>
            <person name="de Groot N.N."/>
        </authorList>
    </citation>
    <scope>NUCLEOTIDE SEQUENCE</scope>
</reference>
<sequence>MPLVMNAQPGPPPPVGLPIDGGIAFLLGSGIVYAVSKLRRK</sequence>
<dbReference type="NCBIfam" id="NF046080">
    <property type="entry name" value="PID_CTERM"/>
    <property type="match status" value="1"/>
</dbReference>
<dbReference type="AlphaFoldDB" id="A0A1W1CGP0"/>
<dbReference type="EMBL" id="FPHJ01000046">
    <property type="protein sequence ID" value="SFV64915.1"/>
    <property type="molecule type" value="Genomic_DNA"/>
</dbReference>
<keyword evidence="1" id="KW-0472">Membrane</keyword>
<keyword evidence="1" id="KW-1133">Transmembrane helix</keyword>
<dbReference type="InterPro" id="IPR058207">
    <property type="entry name" value="PID_CTERM"/>
</dbReference>
<accession>A0A1W1CGP0</accession>
<keyword evidence="1" id="KW-0812">Transmembrane</keyword>
<gene>
    <name evidence="2" type="ORF">MNB_SUP05-5-1037</name>
</gene>